<keyword evidence="1" id="KW-0472">Membrane</keyword>
<feature type="transmembrane region" description="Helical" evidence="1">
    <location>
        <begin position="277"/>
        <end position="294"/>
    </location>
</feature>
<feature type="transmembrane region" description="Helical" evidence="1">
    <location>
        <begin position="133"/>
        <end position="156"/>
    </location>
</feature>
<accession>A0ABV6ZWP9</accession>
<feature type="transmembrane region" description="Helical" evidence="1">
    <location>
        <begin position="223"/>
        <end position="245"/>
    </location>
</feature>
<feature type="transmembrane region" description="Helical" evidence="1">
    <location>
        <begin position="12"/>
        <end position="33"/>
    </location>
</feature>
<feature type="transmembrane region" description="Helical" evidence="1">
    <location>
        <begin position="162"/>
        <end position="180"/>
    </location>
</feature>
<organism evidence="3 4">
    <name type="scientific">Hyphobacterium vulgare</name>
    <dbReference type="NCBI Taxonomy" id="1736751"/>
    <lineage>
        <taxon>Bacteria</taxon>
        <taxon>Pseudomonadati</taxon>
        <taxon>Pseudomonadota</taxon>
        <taxon>Alphaproteobacteria</taxon>
        <taxon>Maricaulales</taxon>
        <taxon>Maricaulaceae</taxon>
        <taxon>Hyphobacterium</taxon>
    </lineage>
</organism>
<dbReference type="InterPro" id="IPR037185">
    <property type="entry name" value="EmrE-like"/>
</dbReference>
<sequence>MGDSTDHLTPRQIAIGTIVLIIGAIGIGMAAPLVKQSAMEPTAVAFWRMALAIPAGLIWAGIDRNPRPQAAPPGWRKYLYLALPGLLFAGDLAFWHSGIRITTVANATFLANLQPVFVVLASWLLFRERPTRAFLIAAAVAVSGAGLLSAANISIAPERLPGDALSLITAVWYAGYILAVRRARAFASTGMVILWTSLASAPVLLIVAFTMGESLMPPSGLEWLILIGLALGVQIGGQGSVAFGLGRVPAPVASIIILVQPVVSAIAGWVMFGEALVAIQFLGAGLVLTGVWLAQRRAKPAATPPFAKPGPGA</sequence>
<protein>
    <submittedName>
        <fullName evidence="3">DMT family transporter</fullName>
    </submittedName>
</protein>
<comment type="caution">
    <text evidence="3">The sequence shown here is derived from an EMBL/GenBank/DDBJ whole genome shotgun (WGS) entry which is preliminary data.</text>
</comment>
<feature type="domain" description="EamA" evidence="2">
    <location>
        <begin position="161"/>
        <end position="293"/>
    </location>
</feature>
<evidence type="ECO:0000313" key="3">
    <source>
        <dbReference type="EMBL" id="MFC2925826.1"/>
    </source>
</evidence>
<dbReference type="EMBL" id="JBHRSV010000010">
    <property type="protein sequence ID" value="MFC2925826.1"/>
    <property type="molecule type" value="Genomic_DNA"/>
</dbReference>
<evidence type="ECO:0000313" key="4">
    <source>
        <dbReference type="Proteomes" id="UP001595379"/>
    </source>
</evidence>
<dbReference type="Pfam" id="PF00892">
    <property type="entry name" value="EamA"/>
    <property type="match status" value="2"/>
</dbReference>
<keyword evidence="4" id="KW-1185">Reference proteome</keyword>
<feature type="transmembrane region" description="Helical" evidence="1">
    <location>
        <begin position="45"/>
        <end position="62"/>
    </location>
</feature>
<dbReference type="RefSeq" id="WP_343165759.1">
    <property type="nucleotide sequence ID" value="NZ_JBHRSV010000010.1"/>
</dbReference>
<gene>
    <name evidence="3" type="ORF">ACFOOR_06880</name>
</gene>
<dbReference type="SUPFAM" id="SSF103481">
    <property type="entry name" value="Multidrug resistance efflux transporter EmrE"/>
    <property type="match status" value="2"/>
</dbReference>
<feature type="transmembrane region" description="Helical" evidence="1">
    <location>
        <begin position="192"/>
        <end position="211"/>
    </location>
</feature>
<dbReference type="InterPro" id="IPR000620">
    <property type="entry name" value="EamA_dom"/>
</dbReference>
<name>A0ABV6ZWP9_9PROT</name>
<dbReference type="PANTHER" id="PTHR22911:SF76">
    <property type="entry name" value="EAMA DOMAIN-CONTAINING PROTEIN"/>
    <property type="match status" value="1"/>
</dbReference>
<feature type="transmembrane region" description="Helical" evidence="1">
    <location>
        <begin position="252"/>
        <end position="271"/>
    </location>
</feature>
<feature type="transmembrane region" description="Helical" evidence="1">
    <location>
        <begin position="107"/>
        <end position="126"/>
    </location>
</feature>
<feature type="transmembrane region" description="Helical" evidence="1">
    <location>
        <begin position="78"/>
        <end position="95"/>
    </location>
</feature>
<evidence type="ECO:0000259" key="2">
    <source>
        <dbReference type="Pfam" id="PF00892"/>
    </source>
</evidence>
<dbReference type="Proteomes" id="UP001595379">
    <property type="component" value="Unassembled WGS sequence"/>
</dbReference>
<feature type="domain" description="EamA" evidence="2">
    <location>
        <begin position="15"/>
        <end position="149"/>
    </location>
</feature>
<proteinExistence type="predicted"/>
<dbReference type="PANTHER" id="PTHR22911">
    <property type="entry name" value="ACYL-MALONYL CONDENSING ENZYME-RELATED"/>
    <property type="match status" value="1"/>
</dbReference>
<evidence type="ECO:0000256" key="1">
    <source>
        <dbReference type="SAM" id="Phobius"/>
    </source>
</evidence>
<keyword evidence="1" id="KW-0812">Transmembrane</keyword>
<keyword evidence="1" id="KW-1133">Transmembrane helix</keyword>
<reference evidence="4" key="1">
    <citation type="journal article" date="2019" name="Int. J. Syst. Evol. Microbiol.">
        <title>The Global Catalogue of Microorganisms (GCM) 10K type strain sequencing project: providing services to taxonomists for standard genome sequencing and annotation.</title>
        <authorList>
            <consortium name="The Broad Institute Genomics Platform"/>
            <consortium name="The Broad Institute Genome Sequencing Center for Infectious Disease"/>
            <person name="Wu L."/>
            <person name="Ma J."/>
        </authorList>
    </citation>
    <scope>NUCLEOTIDE SEQUENCE [LARGE SCALE GENOMIC DNA]</scope>
    <source>
        <strain evidence="4">KCTC 52487</strain>
    </source>
</reference>